<evidence type="ECO:0000313" key="2">
    <source>
        <dbReference type="EMBL" id="ADZ91880.1"/>
    </source>
</evidence>
<reference evidence="2 3" key="1">
    <citation type="journal article" date="2012" name="Stand. Genomic Sci.">
        <title>Complete genome sequence of the melanogenic marine bacterium Marinomonas mediterranea type strain (MMB-1(T)).</title>
        <authorList>
            <person name="Lucas-Elio P."/>
            <person name="Goodwin L."/>
            <person name="Woyke T."/>
            <person name="Pitluck S."/>
            <person name="Nolan M."/>
            <person name="Kyrpides N.C."/>
            <person name="Detter J.C."/>
            <person name="Copeland A."/>
            <person name="Teshima H."/>
            <person name="Bruce D."/>
            <person name="Detter C."/>
            <person name="Tapia R."/>
            <person name="Han S."/>
            <person name="Land M.L."/>
            <person name="Ivanova N."/>
            <person name="Mikhailova N."/>
            <person name="Johnston A.W."/>
            <person name="Sanchez-Amat A."/>
        </authorList>
    </citation>
    <scope>NUCLEOTIDE SEQUENCE [LARGE SCALE GENOMIC DNA]</scope>
    <source>
        <strain evidence="3">ATCC 700492 / JCM 21426 / NBRC 103028 / MMB-1</strain>
    </source>
</reference>
<dbReference type="EMBL" id="CP002583">
    <property type="protein sequence ID" value="ADZ91880.1"/>
    <property type="molecule type" value="Genomic_DNA"/>
</dbReference>
<name>F2JXI0_MARM1</name>
<gene>
    <name evidence="2" type="ordered locus">Marme_2649</name>
</gene>
<feature type="compositionally biased region" description="Basic residues" evidence="1">
    <location>
        <begin position="13"/>
        <end position="22"/>
    </location>
</feature>
<evidence type="ECO:0000256" key="1">
    <source>
        <dbReference type="SAM" id="MobiDB-lite"/>
    </source>
</evidence>
<evidence type="ECO:0000313" key="3">
    <source>
        <dbReference type="Proteomes" id="UP000001062"/>
    </source>
</evidence>
<proteinExistence type="predicted"/>
<accession>F2JXI0</accession>
<dbReference type="AlphaFoldDB" id="F2JXI0"/>
<keyword evidence="3" id="KW-1185">Reference proteome</keyword>
<feature type="region of interest" description="Disordered" evidence="1">
    <location>
        <begin position="88"/>
        <end position="227"/>
    </location>
</feature>
<dbReference type="STRING" id="717774.Marme_2649"/>
<feature type="region of interest" description="Disordered" evidence="1">
    <location>
        <begin position="13"/>
        <end position="56"/>
    </location>
</feature>
<dbReference type="KEGG" id="mme:Marme_2649"/>
<dbReference type="PATRIC" id="fig|717774.3.peg.2735"/>
<dbReference type="HOGENOM" id="CLU_1218574_0_0_6"/>
<dbReference type="Proteomes" id="UP000001062">
    <property type="component" value="Chromosome"/>
</dbReference>
<feature type="compositionally biased region" description="Basic and acidic residues" evidence="1">
    <location>
        <begin position="124"/>
        <end position="134"/>
    </location>
</feature>
<protein>
    <submittedName>
        <fullName evidence="2">Uncharacterized protein</fullName>
    </submittedName>
</protein>
<feature type="compositionally biased region" description="Acidic residues" evidence="1">
    <location>
        <begin position="112"/>
        <end position="123"/>
    </location>
</feature>
<feature type="compositionally biased region" description="Low complexity" evidence="1">
    <location>
        <begin position="195"/>
        <end position="213"/>
    </location>
</feature>
<organism evidence="2 3">
    <name type="scientific">Marinomonas mediterranea (strain ATCC 700492 / JCM 21426 / NBRC 103028 / MMB-1)</name>
    <dbReference type="NCBI Taxonomy" id="717774"/>
    <lineage>
        <taxon>Bacteria</taxon>
        <taxon>Pseudomonadati</taxon>
        <taxon>Pseudomonadota</taxon>
        <taxon>Gammaproteobacteria</taxon>
        <taxon>Oceanospirillales</taxon>
        <taxon>Oceanospirillaceae</taxon>
        <taxon>Marinomonas</taxon>
    </lineage>
</organism>
<sequence length="227" mass="25450">MVLRRRRRVIVRYKASAKRKQKHSDNPPAALLETKEPASESAITTDQKHSTSEPPFNEASQLVNLANLEEGEPVAQFDANANPYQSFLNQLPSALTSMPKESFSHTPPSNTDLDETEAETETEASEHLDSSTEEKMDDQDSTAEKETINATEPLDDKLDYQTIDDENCNTFSKANKIHGSNEAKGLSFTLPEPHQPLSDQLQPDQPQLNQPKQTESVSQRPEKKWGY</sequence>
<dbReference type="RefSeq" id="WP_013661783.1">
    <property type="nucleotide sequence ID" value="NC_015276.1"/>
</dbReference>